<gene>
    <name evidence="13" type="ORF">EW026_g5054</name>
</gene>
<evidence type="ECO:0000259" key="12">
    <source>
        <dbReference type="PROSITE" id="PS50075"/>
    </source>
</evidence>
<accession>A0A4S4KFC3</accession>
<dbReference type="Pfam" id="PF23562">
    <property type="entry name" value="AMP-binding_C_3"/>
    <property type="match status" value="1"/>
</dbReference>
<dbReference type="EMBL" id="SGPJ01000205">
    <property type="protein sequence ID" value="THG96855.1"/>
    <property type="molecule type" value="Genomic_DNA"/>
</dbReference>
<evidence type="ECO:0000256" key="1">
    <source>
        <dbReference type="ARBA" id="ARBA00004613"/>
    </source>
</evidence>
<dbReference type="GO" id="GO:0005576">
    <property type="term" value="C:extracellular region"/>
    <property type="evidence" value="ECO:0007669"/>
    <property type="project" value="UniProtKB-SubCell"/>
</dbReference>
<dbReference type="PROSITE" id="PS50075">
    <property type="entry name" value="CARRIER"/>
    <property type="match status" value="1"/>
</dbReference>
<evidence type="ECO:0000256" key="3">
    <source>
        <dbReference type="ARBA" id="ARBA00022450"/>
    </source>
</evidence>
<name>A0A4S4KFC3_9APHY</name>
<dbReference type="Pfam" id="PF07993">
    <property type="entry name" value="NAD_binding_4"/>
    <property type="match status" value="1"/>
</dbReference>
<dbReference type="PANTHER" id="PTHR43439">
    <property type="entry name" value="PHENYLACETATE-COENZYME A LIGASE"/>
    <property type="match status" value="1"/>
</dbReference>
<proteinExistence type="inferred from homology"/>
<feature type="domain" description="Carrier" evidence="12">
    <location>
        <begin position="86"/>
        <end position="168"/>
    </location>
</feature>
<dbReference type="InterPro" id="IPR013120">
    <property type="entry name" value="FAR_NAD-bd"/>
</dbReference>
<dbReference type="GO" id="GO:0052689">
    <property type="term" value="F:carboxylic ester hydrolase activity"/>
    <property type="evidence" value="ECO:0007669"/>
    <property type="project" value="UniProtKB-KW"/>
</dbReference>
<dbReference type="Gene3D" id="3.40.50.720">
    <property type="entry name" value="NAD(P)-binding Rossmann-like Domain"/>
    <property type="match status" value="1"/>
</dbReference>
<keyword evidence="6" id="KW-0597">Phosphoprotein</keyword>
<evidence type="ECO:0000313" key="14">
    <source>
        <dbReference type="Proteomes" id="UP000309038"/>
    </source>
</evidence>
<sequence length="872" mass="94983">MFGRAVSRFRDEIWSYIDQANQKAPTFARIFREMVLICDPAKPLPRAAKGNVVRKHALELYAHAIEHLYDRSEISQGSTLSSPTSWTVEDIETWLLALTASVNNGQPLLAAVDIFEQGLDSLHVTFIRNHIISALRLSRNLTSVVISQNFIYDHPTIHNLAAAIFEIVNPKSDSQETKETRQADQINELIKKYSRDLPKANTKVTPPADKVVVLLTGPTGSLGSHLLADLLEDDRVSKVYALSRPSPQSIERQRTSFLDRGLPTHLLSHNKYAPISGDFNWNNFGLEQAIFKEIQGSVSHIIHNAWKVDFNHGLSSFESQITGTRKLVDFCFNLDRPVRLLFMSSIGVAQGWDNQSGPIPETPLSDPGLATDSGYSASKYVVEQVLSQAHTNGLEATSLRIGQVCGSRSTGAWNITDWVPILVKSSMAMGKLPVIDEPVTWLPVDVVARATVDLLFSKSELPTLVNMIHPRPVAWEDIINAINQSIGTTLSVVSLDEWVDALELLSSSATPQDLTNIPAVKLIEFFRSLKESSERNSSTGEPGSHNTFETSKLVTFSQTMRELPSISQFVYGEHLNLSGHITRVNAIQRCSVLDMHYVLHSVTEVVYNINWSNPGAYSGVTTGHLSGYEAGTLPGPPQTLTSTFTQSGTTGTLAITAANDGPSITFSQTVTFPSGTAPAGGWPLLIAFEGGSIPVPSGIAVLSYSNSNMAQQNDATSRGLGLFYNLYGSNATASAMTAWVWGVSRIIDVLETTPAANINTQKIAVTGCSRDGKGALMAGAFEPRIALTIPQESGSGGDTCWRLSLYEQNSGSDVQTATEIVGENVWFSTNFANYVNDLSSLPFDHHLLAAMIAPRPLISYENTDVVLAQPSE</sequence>
<comment type="catalytic activity">
    <reaction evidence="10">
        <text>a 4-O-methyl-alpha-D-glucuronosyl ester derivative + H2O = 4-O-methyl-alpha-D-glucuronate derivative + an alcohol + H(+)</text>
        <dbReference type="Rhea" id="RHEA:67452"/>
        <dbReference type="ChEBI" id="CHEBI:15377"/>
        <dbReference type="ChEBI" id="CHEBI:15378"/>
        <dbReference type="ChEBI" id="CHEBI:30879"/>
        <dbReference type="ChEBI" id="CHEBI:171667"/>
        <dbReference type="ChEBI" id="CHEBI:171668"/>
        <dbReference type="EC" id="3.1.1.117"/>
    </reaction>
    <physiologicalReaction direction="left-to-right" evidence="10">
        <dbReference type="Rhea" id="RHEA:67453"/>
    </physiologicalReaction>
</comment>
<comment type="caution">
    <text evidence="13">The sequence shown here is derived from an EMBL/GenBank/DDBJ whole genome shotgun (WGS) entry which is preliminary data.</text>
</comment>
<dbReference type="Pfam" id="PF22244">
    <property type="entry name" value="GCE_fung"/>
    <property type="match status" value="1"/>
</dbReference>
<protein>
    <recommendedName>
        <fullName evidence="11">(4-O-methyl)-D-glucuronate--lignin esterase</fullName>
        <ecNumber evidence="11">3.1.1.117</ecNumber>
    </recommendedName>
</protein>
<comment type="similarity">
    <text evidence="2">Belongs to the carbohydrate esterase 15 (CE15) family.</text>
</comment>
<dbReference type="SUPFAM" id="SSF47336">
    <property type="entry name" value="ACP-like"/>
    <property type="match status" value="1"/>
</dbReference>
<dbReference type="InterPro" id="IPR054579">
    <property type="entry name" value="GCE-like_dom"/>
</dbReference>
<evidence type="ECO:0000256" key="2">
    <source>
        <dbReference type="ARBA" id="ARBA00010092"/>
    </source>
</evidence>
<keyword evidence="5" id="KW-0964">Secreted</keyword>
<organism evidence="13 14">
    <name type="scientific">Hermanssonia centrifuga</name>
    <dbReference type="NCBI Taxonomy" id="98765"/>
    <lineage>
        <taxon>Eukaryota</taxon>
        <taxon>Fungi</taxon>
        <taxon>Dikarya</taxon>
        <taxon>Basidiomycota</taxon>
        <taxon>Agaricomycotina</taxon>
        <taxon>Agaricomycetes</taxon>
        <taxon>Polyporales</taxon>
        <taxon>Meruliaceae</taxon>
        <taxon>Hermanssonia</taxon>
    </lineage>
</organism>
<evidence type="ECO:0000256" key="11">
    <source>
        <dbReference type="ARBA" id="ARBA00026105"/>
    </source>
</evidence>
<dbReference type="InterPro" id="IPR036736">
    <property type="entry name" value="ACP-like_sf"/>
</dbReference>
<evidence type="ECO:0000256" key="6">
    <source>
        <dbReference type="ARBA" id="ARBA00022553"/>
    </source>
</evidence>
<keyword evidence="14" id="KW-1185">Reference proteome</keyword>
<evidence type="ECO:0000256" key="5">
    <source>
        <dbReference type="ARBA" id="ARBA00022525"/>
    </source>
</evidence>
<evidence type="ECO:0000256" key="8">
    <source>
        <dbReference type="ARBA" id="ARBA00022801"/>
    </source>
</evidence>
<keyword evidence="8" id="KW-0378">Hydrolase</keyword>
<dbReference type="Gene3D" id="3.40.50.1820">
    <property type="entry name" value="alpha/beta hydrolase"/>
    <property type="match status" value="1"/>
</dbReference>
<dbReference type="SUPFAM" id="SSF53474">
    <property type="entry name" value="alpha/beta-Hydrolases"/>
    <property type="match status" value="1"/>
</dbReference>
<dbReference type="Proteomes" id="UP000309038">
    <property type="component" value="Unassembled WGS sequence"/>
</dbReference>
<dbReference type="SUPFAM" id="SSF51735">
    <property type="entry name" value="NAD(P)-binding Rossmann-fold domains"/>
    <property type="match status" value="1"/>
</dbReference>
<dbReference type="PANTHER" id="PTHR43439:SF2">
    <property type="entry name" value="ENZYME, PUTATIVE (JCVI)-RELATED"/>
    <property type="match status" value="1"/>
</dbReference>
<evidence type="ECO:0000256" key="4">
    <source>
        <dbReference type="ARBA" id="ARBA00022487"/>
    </source>
</evidence>
<dbReference type="EC" id="3.1.1.117" evidence="11"/>
<dbReference type="InterPro" id="IPR009081">
    <property type="entry name" value="PP-bd_ACP"/>
</dbReference>
<dbReference type="InterPro" id="IPR036291">
    <property type="entry name" value="NAD(P)-bd_dom_sf"/>
</dbReference>
<keyword evidence="7" id="KW-0732">Signal</keyword>
<reference evidence="13 14" key="1">
    <citation type="submission" date="2019-02" db="EMBL/GenBank/DDBJ databases">
        <title>Genome sequencing of the rare red list fungi Phlebia centrifuga.</title>
        <authorList>
            <person name="Buettner E."/>
            <person name="Kellner H."/>
        </authorList>
    </citation>
    <scope>NUCLEOTIDE SEQUENCE [LARGE SCALE GENOMIC DNA]</scope>
    <source>
        <strain evidence="13 14">DSM 108282</strain>
    </source>
</reference>
<evidence type="ECO:0000256" key="9">
    <source>
        <dbReference type="ARBA" id="ARBA00023185"/>
    </source>
</evidence>
<dbReference type="AlphaFoldDB" id="A0A4S4KFC3"/>
<evidence type="ECO:0000256" key="10">
    <source>
        <dbReference type="ARBA" id="ARBA00024511"/>
    </source>
</evidence>
<keyword evidence="4" id="KW-0719">Serine esterase</keyword>
<keyword evidence="3" id="KW-0596">Phosphopantetheine</keyword>
<dbReference type="InterPro" id="IPR029058">
    <property type="entry name" value="AB_hydrolase_fold"/>
</dbReference>
<evidence type="ECO:0000313" key="13">
    <source>
        <dbReference type="EMBL" id="THG96855.1"/>
    </source>
</evidence>
<comment type="subcellular location">
    <subcellularLocation>
        <location evidence="1">Secreted</location>
    </subcellularLocation>
</comment>
<evidence type="ECO:0000256" key="7">
    <source>
        <dbReference type="ARBA" id="ARBA00022729"/>
    </source>
</evidence>
<keyword evidence="9" id="KW-0439">Lignin degradation</keyword>
<dbReference type="InterPro" id="IPR051414">
    <property type="entry name" value="Adenylate-forming_Reductase"/>
</dbReference>
<dbReference type="GO" id="GO:0046274">
    <property type="term" value="P:lignin catabolic process"/>
    <property type="evidence" value="ECO:0007669"/>
    <property type="project" value="UniProtKB-KW"/>
</dbReference>